<accession>A0ABV0V519</accession>
<gene>
    <name evidence="2" type="ORF">ILYODFUR_013002</name>
</gene>
<organism evidence="2 3">
    <name type="scientific">Ilyodon furcidens</name>
    <name type="common">goldbreast splitfin</name>
    <dbReference type="NCBI Taxonomy" id="33524"/>
    <lineage>
        <taxon>Eukaryota</taxon>
        <taxon>Metazoa</taxon>
        <taxon>Chordata</taxon>
        <taxon>Craniata</taxon>
        <taxon>Vertebrata</taxon>
        <taxon>Euteleostomi</taxon>
        <taxon>Actinopterygii</taxon>
        <taxon>Neopterygii</taxon>
        <taxon>Teleostei</taxon>
        <taxon>Neoteleostei</taxon>
        <taxon>Acanthomorphata</taxon>
        <taxon>Ovalentaria</taxon>
        <taxon>Atherinomorphae</taxon>
        <taxon>Cyprinodontiformes</taxon>
        <taxon>Goodeidae</taxon>
        <taxon>Ilyodon</taxon>
    </lineage>
</organism>
<reference evidence="2 3" key="1">
    <citation type="submission" date="2021-06" db="EMBL/GenBank/DDBJ databases">
        <authorList>
            <person name="Palmer J.M."/>
        </authorList>
    </citation>
    <scope>NUCLEOTIDE SEQUENCE [LARGE SCALE GENOMIC DNA]</scope>
    <source>
        <strain evidence="3">if_2019</strain>
        <tissue evidence="2">Muscle</tissue>
    </source>
</reference>
<dbReference type="EMBL" id="JAHRIQ010093726">
    <property type="protein sequence ID" value="MEQ2251618.1"/>
    <property type="molecule type" value="Genomic_DNA"/>
</dbReference>
<comment type="caution">
    <text evidence="2">The sequence shown here is derived from an EMBL/GenBank/DDBJ whole genome shotgun (WGS) entry which is preliminary data.</text>
</comment>
<feature type="region of interest" description="Disordered" evidence="1">
    <location>
        <begin position="73"/>
        <end position="96"/>
    </location>
</feature>
<protein>
    <submittedName>
        <fullName evidence="2">Uncharacterized protein</fullName>
    </submittedName>
</protein>
<dbReference type="Proteomes" id="UP001482620">
    <property type="component" value="Unassembled WGS sequence"/>
</dbReference>
<sequence>MEYTARCTFRVAPSGLMLPVRHPVDPAGTSKYYAGNTKLGQLLCVCTTPQNTASNGHKSSMWKELWHSAVSAEWRAPDPSGAASTPQRPHREEKMARRRMPNLPLQLRQLVCPDWEPPWLPVQQTEEQWEPDPHGPLEGHQQNLQARRPHSVESGQKQQKWGKGIQLAMRSLGRPSPVGFSLASCRSSLGSMWRLLNHLCKGRR</sequence>
<keyword evidence="3" id="KW-1185">Reference proteome</keyword>
<name>A0ABV0V519_9TELE</name>
<evidence type="ECO:0000313" key="2">
    <source>
        <dbReference type="EMBL" id="MEQ2251618.1"/>
    </source>
</evidence>
<proteinExistence type="predicted"/>
<evidence type="ECO:0000256" key="1">
    <source>
        <dbReference type="SAM" id="MobiDB-lite"/>
    </source>
</evidence>
<feature type="region of interest" description="Disordered" evidence="1">
    <location>
        <begin position="124"/>
        <end position="161"/>
    </location>
</feature>
<evidence type="ECO:0000313" key="3">
    <source>
        <dbReference type="Proteomes" id="UP001482620"/>
    </source>
</evidence>